<dbReference type="RefSeq" id="WP_055147120.1">
    <property type="nucleotide sequence ID" value="NZ_CABIWY010000012.1"/>
</dbReference>
<name>A0A174DYR3_9FIRM</name>
<dbReference type="PROSITE" id="PS50943">
    <property type="entry name" value="HTH_CROC1"/>
    <property type="match status" value="1"/>
</dbReference>
<dbReference type="AlphaFoldDB" id="A0A174DYR3"/>
<dbReference type="Gene3D" id="1.10.260.40">
    <property type="entry name" value="lambda repressor-like DNA-binding domains"/>
    <property type="match status" value="1"/>
</dbReference>
<proteinExistence type="predicted"/>
<evidence type="ECO:0000313" key="2">
    <source>
        <dbReference type="EMBL" id="CUO12731.1"/>
    </source>
</evidence>
<protein>
    <submittedName>
        <fullName evidence="3">Helix-turn-helix</fullName>
    </submittedName>
</protein>
<dbReference type="SUPFAM" id="SSF47413">
    <property type="entry name" value="lambda repressor-like DNA-binding domains"/>
    <property type="match status" value="1"/>
</dbReference>
<evidence type="ECO:0000259" key="1">
    <source>
        <dbReference type="PROSITE" id="PS50943"/>
    </source>
</evidence>
<dbReference type="EMBL" id="CYYY01000020">
    <property type="protein sequence ID" value="CUO29359.1"/>
    <property type="molecule type" value="Genomic_DNA"/>
</dbReference>
<gene>
    <name evidence="2" type="ORF">ERS852423_02344</name>
    <name evidence="3" type="ORF">ERS852423_02824</name>
</gene>
<dbReference type="InterPro" id="IPR010982">
    <property type="entry name" value="Lambda_DNA-bd_dom_sf"/>
</dbReference>
<dbReference type="CDD" id="cd00093">
    <property type="entry name" value="HTH_XRE"/>
    <property type="match status" value="1"/>
</dbReference>
<dbReference type="EMBL" id="CYYY01000012">
    <property type="protein sequence ID" value="CUO12731.1"/>
    <property type="molecule type" value="Genomic_DNA"/>
</dbReference>
<dbReference type="Proteomes" id="UP000095439">
    <property type="component" value="Unassembled WGS sequence"/>
</dbReference>
<evidence type="ECO:0000313" key="3">
    <source>
        <dbReference type="EMBL" id="CUO29359.1"/>
    </source>
</evidence>
<feature type="domain" description="HTH cro/C1-type" evidence="1">
    <location>
        <begin position="7"/>
        <end position="64"/>
    </location>
</feature>
<dbReference type="GO" id="GO:0003677">
    <property type="term" value="F:DNA binding"/>
    <property type="evidence" value="ECO:0007669"/>
    <property type="project" value="InterPro"/>
</dbReference>
<sequence length="186" mass="21803">MTIGDKIKKIRTFRNMTQAELGAALGWGDKGANRLAQYETNYRVPRKDLVTEMAKILDVNPLTLHEPTTMNASELMEILFWMDEFNPGMINLFQLETYPGEKSNSSDDTAIRYHDSDSWPAHPPVGMWFNYGVLNDFLKEWTLRKEELKSGEITRNEYFEWKINWPQTCDDCGKREPSKQWRKSKE</sequence>
<dbReference type="InterPro" id="IPR001387">
    <property type="entry name" value="Cro/C1-type_HTH"/>
</dbReference>
<dbReference type="SMART" id="SM00530">
    <property type="entry name" value="HTH_XRE"/>
    <property type="match status" value="1"/>
</dbReference>
<dbReference type="Pfam" id="PF01381">
    <property type="entry name" value="HTH_3"/>
    <property type="match status" value="1"/>
</dbReference>
<evidence type="ECO:0000313" key="4">
    <source>
        <dbReference type="Proteomes" id="UP000095439"/>
    </source>
</evidence>
<reference evidence="3 4" key="1">
    <citation type="submission" date="2015-09" db="EMBL/GenBank/DDBJ databases">
        <authorList>
            <consortium name="Pathogen Informatics"/>
        </authorList>
    </citation>
    <scope>NUCLEOTIDE SEQUENCE [LARGE SCALE GENOMIC DNA]</scope>
    <source>
        <strain evidence="3 4">2789STDY5608866</strain>
    </source>
</reference>
<accession>A0A174DYR3</accession>
<organism evidence="3 4">
    <name type="scientific">Dorea longicatena</name>
    <dbReference type="NCBI Taxonomy" id="88431"/>
    <lineage>
        <taxon>Bacteria</taxon>
        <taxon>Bacillati</taxon>
        <taxon>Bacillota</taxon>
        <taxon>Clostridia</taxon>
        <taxon>Lachnospirales</taxon>
        <taxon>Lachnospiraceae</taxon>
        <taxon>Dorea</taxon>
    </lineage>
</organism>